<dbReference type="PANTHER" id="PTHR43394:SF1">
    <property type="entry name" value="ATP-BINDING CASSETTE SUB-FAMILY B MEMBER 10, MITOCHONDRIAL"/>
    <property type="match status" value="1"/>
</dbReference>
<dbReference type="KEGG" id="gfu:KM031_09910"/>
<evidence type="ECO:0000256" key="7">
    <source>
        <dbReference type="ARBA" id="ARBA00024725"/>
    </source>
</evidence>
<evidence type="ECO:0000256" key="5">
    <source>
        <dbReference type="ARBA" id="ARBA00022989"/>
    </source>
</evidence>
<evidence type="ECO:0000256" key="2">
    <source>
        <dbReference type="ARBA" id="ARBA00022692"/>
    </source>
</evidence>
<dbReference type="PROSITE" id="PS00211">
    <property type="entry name" value="ABC_TRANSPORTER_1"/>
    <property type="match status" value="1"/>
</dbReference>
<keyword evidence="4 11" id="KW-0067">ATP-binding</keyword>
<dbReference type="InterPro" id="IPR027417">
    <property type="entry name" value="P-loop_NTPase"/>
</dbReference>
<organism evidence="11 12">
    <name type="scientific">Gemmobacter fulvus</name>
    <dbReference type="NCBI Taxonomy" id="2840474"/>
    <lineage>
        <taxon>Bacteria</taxon>
        <taxon>Pseudomonadati</taxon>
        <taxon>Pseudomonadota</taxon>
        <taxon>Alphaproteobacteria</taxon>
        <taxon>Rhodobacterales</taxon>
        <taxon>Paracoccaceae</taxon>
        <taxon>Gemmobacter</taxon>
    </lineage>
</organism>
<comment type="subcellular location">
    <subcellularLocation>
        <location evidence="1">Cell membrane</location>
        <topology evidence="1">Multi-pass membrane protein</topology>
    </subcellularLocation>
</comment>
<keyword evidence="2 8" id="KW-0812">Transmembrane</keyword>
<accession>A0A975P3S7</accession>
<dbReference type="InterPro" id="IPR011527">
    <property type="entry name" value="ABC1_TM_dom"/>
</dbReference>
<reference evidence="11" key="1">
    <citation type="submission" date="2021-06" db="EMBL/GenBank/DDBJ databases">
        <title>Direct submission.</title>
        <authorList>
            <person name="Lee C.-S."/>
            <person name="Jin L."/>
        </authorList>
    </citation>
    <scope>NUCLEOTIDE SEQUENCE</scope>
    <source>
        <strain evidence="11">Con5</strain>
    </source>
</reference>
<feature type="transmembrane region" description="Helical" evidence="8">
    <location>
        <begin position="84"/>
        <end position="111"/>
    </location>
</feature>
<feature type="transmembrane region" description="Helical" evidence="8">
    <location>
        <begin position="185"/>
        <end position="204"/>
    </location>
</feature>
<dbReference type="GO" id="GO:0005886">
    <property type="term" value="C:plasma membrane"/>
    <property type="evidence" value="ECO:0007669"/>
    <property type="project" value="UniProtKB-SubCell"/>
</dbReference>
<dbReference type="PROSITE" id="PS50893">
    <property type="entry name" value="ABC_TRANSPORTER_2"/>
    <property type="match status" value="1"/>
</dbReference>
<gene>
    <name evidence="11" type="ORF">KM031_09910</name>
</gene>
<proteinExistence type="predicted"/>
<dbReference type="Pfam" id="PF00664">
    <property type="entry name" value="ABC_membrane"/>
    <property type="match status" value="1"/>
</dbReference>
<evidence type="ECO:0000256" key="4">
    <source>
        <dbReference type="ARBA" id="ARBA00022840"/>
    </source>
</evidence>
<dbReference type="PROSITE" id="PS50929">
    <property type="entry name" value="ABC_TM1F"/>
    <property type="match status" value="1"/>
</dbReference>
<dbReference type="InterPro" id="IPR036640">
    <property type="entry name" value="ABC1_TM_sf"/>
</dbReference>
<evidence type="ECO:0000256" key="6">
    <source>
        <dbReference type="ARBA" id="ARBA00023136"/>
    </source>
</evidence>
<dbReference type="InterPro" id="IPR017871">
    <property type="entry name" value="ABC_transporter-like_CS"/>
</dbReference>
<dbReference type="InterPro" id="IPR003593">
    <property type="entry name" value="AAA+_ATPase"/>
</dbReference>
<dbReference type="PANTHER" id="PTHR43394">
    <property type="entry name" value="ATP-DEPENDENT PERMEASE MDL1, MITOCHONDRIAL"/>
    <property type="match status" value="1"/>
</dbReference>
<dbReference type="InterPro" id="IPR039421">
    <property type="entry name" value="Type_1_exporter"/>
</dbReference>
<dbReference type="RefSeq" id="WP_215505797.1">
    <property type="nucleotide sequence ID" value="NZ_CP076361.1"/>
</dbReference>
<comment type="function">
    <text evidence="7">Part of an ABC transporter complex. Transmembrane domains (TMD) form a pore in the inner membrane and the ATP-binding domain (NBD) is responsible for energy generation.</text>
</comment>
<dbReference type="Proteomes" id="UP000679352">
    <property type="component" value="Chromosome"/>
</dbReference>
<evidence type="ECO:0000259" key="10">
    <source>
        <dbReference type="PROSITE" id="PS50929"/>
    </source>
</evidence>
<evidence type="ECO:0000313" key="11">
    <source>
        <dbReference type="EMBL" id="QWK89190.1"/>
    </source>
</evidence>
<feature type="transmembrane region" description="Helical" evidence="8">
    <location>
        <begin position="156"/>
        <end position="179"/>
    </location>
</feature>
<dbReference type="SUPFAM" id="SSF90123">
    <property type="entry name" value="ABC transporter transmembrane region"/>
    <property type="match status" value="1"/>
</dbReference>
<protein>
    <submittedName>
        <fullName evidence="11">ABC transporter ATP-binding protein/permease</fullName>
    </submittedName>
</protein>
<feature type="transmembrane region" description="Helical" evidence="8">
    <location>
        <begin position="271"/>
        <end position="295"/>
    </location>
</feature>
<dbReference type="GO" id="GO:0005524">
    <property type="term" value="F:ATP binding"/>
    <property type="evidence" value="ECO:0007669"/>
    <property type="project" value="UniProtKB-KW"/>
</dbReference>
<feature type="domain" description="ABC transporter" evidence="9">
    <location>
        <begin position="362"/>
        <end position="601"/>
    </location>
</feature>
<dbReference type="Gene3D" id="1.20.1560.10">
    <property type="entry name" value="ABC transporter type 1, transmembrane domain"/>
    <property type="match status" value="1"/>
</dbReference>
<dbReference type="Pfam" id="PF00005">
    <property type="entry name" value="ABC_tran"/>
    <property type="match status" value="1"/>
</dbReference>
<dbReference type="GO" id="GO:0016887">
    <property type="term" value="F:ATP hydrolysis activity"/>
    <property type="evidence" value="ECO:0007669"/>
    <property type="project" value="InterPro"/>
</dbReference>
<dbReference type="InterPro" id="IPR003439">
    <property type="entry name" value="ABC_transporter-like_ATP-bd"/>
</dbReference>
<dbReference type="GO" id="GO:0015421">
    <property type="term" value="F:ABC-type oligopeptide transporter activity"/>
    <property type="evidence" value="ECO:0007669"/>
    <property type="project" value="TreeGrafter"/>
</dbReference>
<evidence type="ECO:0000313" key="12">
    <source>
        <dbReference type="Proteomes" id="UP000679352"/>
    </source>
</evidence>
<name>A0A975P3S7_9RHOB</name>
<feature type="domain" description="ABC transmembrane type-1" evidence="10">
    <location>
        <begin position="42"/>
        <end position="328"/>
    </location>
</feature>
<keyword evidence="5 8" id="KW-1133">Transmembrane helix</keyword>
<dbReference type="SMART" id="SM00382">
    <property type="entry name" value="AAA"/>
    <property type="match status" value="1"/>
</dbReference>
<evidence type="ECO:0000259" key="9">
    <source>
        <dbReference type="PROSITE" id="PS50893"/>
    </source>
</evidence>
<keyword evidence="3" id="KW-0547">Nucleotide-binding</keyword>
<evidence type="ECO:0000256" key="8">
    <source>
        <dbReference type="SAM" id="Phobius"/>
    </source>
</evidence>
<keyword evidence="12" id="KW-1185">Reference proteome</keyword>
<dbReference type="EMBL" id="CP076361">
    <property type="protein sequence ID" value="QWK89190.1"/>
    <property type="molecule type" value="Genomic_DNA"/>
</dbReference>
<sequence length="613" mass="67048">MFRFFEGLVDPYRPYTPSNTPPRKLWPFLREYIIPFRGVFTVTALLSVLAAAADVVLIWYVGRVVDLLAQGKPQEIWASYGTEILAVGFAVLVLRPLILVANVALLHNTILPNFGTMIRYRAHNHVLRQPVGWFESDFAGRIANRIMQTPPAAGDAVFQTFDAVAFASVTVVGAGVMLAEADLRLLVPLLIWFALYAALVKWTLRRAGPASKASSDARSAVTGRVVDAYSNIHSVKMFAHHDLEMRYATEAIETARVKFQQEMRIVTKMDLALTVLNGFLIVAVTGWALLLWYQGQASVGTVAAATTLVLRLNNMTYWIMWATTSLVQALGVVAEGMETITQPIGLVDAAAARPLRLTEGRIDLQAVSHHYGRGSGGLQAVTLTIRPGERIGLVGRSGAGKSTLVKLMLRFYDPEAGRILIDGQDITQVTQDSLRREIGMVQQDSSLLHRSVRENILYGRPDATEAEMIAAAQRAEAHEFILTLEDPEGRRGYDAHVGERGVKLSGGQRQRVGLARVILKDAPILILDEATSALDSEVEAAIQDALYGVMQGKTVIAIAHRLSTIAAMDRIVVLEDGRVAEDGSHADLLAQGGLYARFWARQSGGFIGTEETE</sequence>
<evidence type="ECO:0000256" key="3">
    <source>
        <dbReference type="ARBA" id="ARBA00022741"/>
    </source>
</evidence>
<dbReference type="AlphaFoldDB" id="A0A975P3S7"/>
<dbReference type="FunFam" id="3.40.50.300:FF:000218">
    <property type="entry name" value="Multidrug ABC transporter ATP-binding protein"/>
    <property type="match status" value="1"/>
</dbReference>
<dbReference type="SUPFAM" id="SSF52540">
    <property type="entry name" value="P-loop containing nucleoside triphosphate hydrolases"/>
    <property type="match status" value="1"/>
</dbReference>
<feature type="transmembrane region" description="Helical" evidence="8">
    <location>
        <begin position="39"/>
        <end position="61"/>
    </location>
</feature>
<keyword evidence="6 8" id="KW-0472">Membrane</keyword>
<dbReference type="Gene3D" id="3.40.50.300">
    <property type="entry name" value="P-loop containing nucleotide triphosphate hydrolases"/>
    <property type="match status" value="1"/>
</dbReference>
<evidence type="ECO:0000256" key="1">
    <source>
        <dbReference type="ARBA" id="ARBA00004651"/>
    </source>
</evidence>